<sequence>MSDVAIIGGGLPGLAAARTLRNAGVRCTLFEASSQLGGRARSEHFGDITVDHGFQLLNSWYPSLKELLSSGEYAALNQRAFRAGIQTCTEETRAFVGDPVRTPRILRDLMSKSGRSAFSLRDLMGLRKWLGTELTHRSSLELRTISKNRRKRDAFVRDALNDSGVNRRMRTAVANPAMRAFMLDTDGETSTIIAKWVFGTFLRGAPTVPAEGMGDVANLLGRNTGVITETNAKVTGIRVQEPSAHQAGTVRVELGEQGRVENFRYVILAVPQNVEAELLGRSLLPTRGMETFWFVSDEPVGDSPVITVDGSGKSPVASIAELTAVAPSYAPGRHLVQGSVAFGGSSRALRADQIPNETEMRRHMGALLGVDPAGWELVTRHHIPNAFPTFTPAMAAQAANEDLLIKGSVALAGIQHATPSVDGALRSGQRAAQRVIELLKD</sequence>
<dbReference type="PANTHER" id="PTHR42841">
    <property type="entry name" value="AMINE OXIDASE"/>
    <property type="match status" value="1"/>
</dbReference>
<name>A0ABR9ZIK3_9CORY</name>
<evidence type="ECO:0000313" key="5">
    <source>
        <dbReference type="Proteomes" id="UP000635902"/>
    </source>
</evidence>
<dbReference type="RefSeq" id="WP_194556092.1">
    <property type="nucleotide sequence ID" value="NZ_JADKMY010000001.1"/>
</dbReference>
<dbReference type="Proteomes" id="UP000635902">
    <property type="component" value="Unassembled WGS sequence"/>
</dbReference>
<protein>
    <submittedName>
        <fullName evidence="4">FAD-dependent oxidoreductase</fullName>
    </submittedName>
</protein>
<dbReference type="SUPFAM" id="SSF51905">
    <property type="entry name" value="FAD/NAD(P)-binding domain"/>
    <property type="match status" value="1"/>
</dbReference>
<proteinExistence type="predicted"/>
<feature type="domain" description="Amine oxidase" evidence="3">
    <location>
        <begin position="12"/>
        <end position="436"/>
    </location>
</feature>
<evidence type="ECO:0000313" key="4">
    <source>
        <dbReference type="EMBL" id="MBF4553266.1"/>
    </source>
</evidence>
<comment type="cofactor">
    <cofactor evidence="1">
        <name>FAD</name>
        <dbReference type="ChEBI" id="CHEBI:57692"/>
    </cofactor>
</comment>
<dbReference type="InterPro" id="IPR001613">
    <property type="entry name" value="Flavin_amine_oxidase"/>
</dbReference>
<accession>A0ABR9ZIK3</accession>
<gene>
    <name evidence="4" type="ORF">IRY30_04105</name>
</gene>
<dbReference type="Pfam" id="PF01593">
    <property type="entry name" value="Amino_oxidase"/>
    <property type="match status" value="1"/>
</dbReference>
<dbReference type="PRINTS" id="PR00757">
    <property type="entry name" value="AMINEOXDASEF"/>
</dbReference>
<reference evidence="4 5" key="1">
    <citation type="submission" date="2020-10" db="EMBL/GenBank/DDBJ databases">
        <title>Novel species in genus Corynebacterium.</title>
        <authorList>
            <person name="Zhang G."/>
        </authorList>
    </citation>
    <scope>NUCLEOTIDE SEQUENCE [LARGE SCALE GENOMIC DNA]</scope>
    <source>
        <strain evidence="4 5">DSM 45110</strain>
    </source>
</reference>
<evidence type="ECO:0000259" key="3">
    <source>
        <dbReference type="Pfam" id="PF01593"/>
    </source>
</evidence>
<organism evidence="4 5">
    <name type="scientific">Corynebacterium suicordis DSM 45110</name>
    <dbReference type="NCBI Taxonomy" id="1121369"/>
    <lineage>
        <taxon>Bacteria</taxon>
        <taxon>Bacillati</taxon>
        <taxon>Actinomycetota</taxon>
        <taxon>Actinomycetes</taxon>
        <taxon>Mycobacteriales</taxon>
        <taxon>Corynebacteriaceae</taxon>
        <taxon>Corynebacterium</taxon>
    </lineage>
</organism>
<dbReference type="InterPro" id="IPR002937">
    <property type="entry name" value="Amino_oxidase"/>
</dbReference>
<keyword evidence="2" id="KW-0560">Oxidoreductase</keyword>
<dbReference type="EMBL" id="JADKMY010000001">
    <property type="protein sequence ID" value="MBF4553266.1"/>
    <property type="molecule type" value="Genomic_DNA"/>
</dbReference>
<evidence type="ECO:0000256" key="1">
    <source>
        <dbReference type="ARBA" id="ARBA00001974"/>
    </source>
</evidence>
<dbReference type="Gene3D" id="3.50.50.60">
    <property type="entry name" value="FAD/NAD(P)-binding domain"/>
    <property type="match status" value="1"/>
</dbReference>
<evidence type="ECO:0000256" key="2">
    <source>
        <dbReference type="ARBA" id="ARBA00023002"/>
    </source>
</evidence>
<keyword evidence="5" id="KW-1185">Reference proteome</keyword>
<comment type="caution">
    <text evidence="4">The sequence shown here is derived from an EMBL/GenBank/DDBJ whole genome shotgun (WGS) entry which is preliminary data.</text>
</comment>
<dbReference type="InterPro" id="IPR036188">
    <property type="entry name" value="FAD/NAD-bd_sf"/>
</dbReference>